<reference evidence="2 3" key="1">
    <citation type="submission" date="2015-01" db="EMBL/GenBank/DDBJ databases">
        <title>The Genome Sequence of Exophiala spinifera CBS89968.</title>
        <authorList>
            <consortium name="The Broad Institute Genomics Platform"/>
            <person name="Cuomo C."/>
            <person name="de Hoog S."/>
            <person name="Gorbushina A."/>
            <person name="Stielow B."/>
            <person name="Teixiera M."/>
            <person name="Abouelleil A."/>
            <person name="Chapman S.B."/>
            <person name="Priest M."/>
            <person name="Young S.K."/>
            <person name="Wortman J."/>
            <person name="Nusbaum C."/>
            <person name="Birren B."/>
        </authorList>
    </citation>
    <scope>NUCLEOTIDE SEQUENCE [LARGE SCALE GENOMIC DNA]</scope>
    <source>
        <strain evidence="2 3">CBS 89968</strain>
    </source>
</reference>
<evidence type="ECO:0000313" key="2">
    <source>
        <dbReference type="EMBL" id="KIW16267.1"/>
    </source>
</evidence>
<sequence>MPSTIIRHSRNEAKPSVKVSGTFTGEVWMDPVFDGPGIKFNHVMFQPGARTYWHTHERGQMLKVLAGSGWICDKGADPRRLNVGDMVWCDAGTTHWHGGGDGTYMMHLAVSHGETVWHDEVTEEEYAAKNENEKKKE</sequence>
<evidence type="ECO:0000259" key="1">
    <source>
        <dbReference type="Pfam" id="PF07883"/>
    </source>
</evidence>
<dbReference type="GeneID" id="27333401"/>
<keyword evidence="3" id="KW-1185">Reference proteome</keyword>
<protein>
    <recommendedName>
        <fullName evidence="1">Cupin type-2 domain-containing protein</fullName>
    </recommendedName>
</protein>
<dbReference type="SUPFAM" id="SSF51182">
    <property type="entry name" value="RmlC-like cupins"/>
    <property type="match status" value="1"/>
</dbReference>
<evidence type="ECO:0000313" key="3">
    <source>
        <dbReference type="Proteomes" id="UP000053328"/>
    </source>
</evidence>
<dbReference type="Pfam" id="PF07883">
    <property type="entry name" value="Cupin_2"/>
    <property type="match status" value="1"/>
</dbReference>
<dbReference type="VEuPathDB" id="FungiDB:PV08_06318"/>
<dbReference type="OrthoDB" id="2096797at2759"/>
<dbReference type="InterPro" id="IPR011051">
    <property type="entry name" value="RmlC_Cupin_sf"/>
</dbReference>
<dbReference type="STRING" id="91928.A0A0D1ZTZ0"/>
<dbReference type="EMBL" id="KN847495">
    <property type="protein sequence ID" value="KIW16267.1"/>
    <property type="molecule type" value="Genomic_DNA"/>
</dbReference>
<dbReference type="PANTHER" id="PTHR43698">
    <property type="entry name" value="RIBD C-TERMINAL DOMAIN CONTAINING PROTEIN"/>
    <property type="match status" value="1"/>
</dbReference>
<dbReference type="HOGENOM" id="CLU_072993_3_0_1"/>
<feature type="domain" description="Cupin type-2" evidence="1">
    <location>
        <begin position="42"/>
        <end position="98"/>
    </location>
</feature>
<gene>
    <name evidence="2" type="ORF">PV08_06318</name>
</gene>
<dbReference type="InterPro" id="IPR014710">
    <property type="entry name" value="RmlC-like_jellyroll"/>
</dbReference>
<dbReference type="PANTHER" id="PTHR43698:SF1">
    <property type="entry name" value="BLL4564 PROTEIN"/>
    <property type="match status" value="1"/>
</dbReference>
<proteinExistence type="predicted"/>
<dbReference type="CDD" id="cd02233">
    <property type="entry name" value="cupin_HNL-like"/>
    <property type="match status" value="1"/>
</dbReference>
<dbReference type="InterPro" id="IPR013096">
    <property type="entry name" value="Cupin_2"/>
</dbReference>
<dbReference type="InterPro" id="IPR047263">
    <property type="entry name" value="HNL-like_cupin"/>
</dbReference>
<dbReference type="AlphaFoldDB" id="A0A0D1ZTZ0"/>
<name>A0A0D1ZTZ0_9EURO</name>
<dbReference type="Gene3D" id="2.60.120.10">
    <property type="entry name" value="Jelly Rolls"/>
    <property type="match status" value="1"/>
</dbReference>
<dbReference type="RefSeq" id="XP_016236483.1">
    <property type="nucleotide sequence ID" value="XM_016380656.1"/>
</dbReference>
<dbReference type="Proteomes" id="UP000053328">
    <property type="component" value="Unassembled WGS sequence"/>
</dbReference>
<organism evidence="2 3">
    <name type="scientific">Exophiala spinifera</name>
    <dbReference type="NCBI Taxonomy" id="91928"/>
    <lineage>
        <taxon>Eukaryota</taxon>
        <taxon>Fungi</taxon>
        <taxon>Dikarya</taxon>
        <taxon>Ascomycota</taxon>
        <taxon>Pezizomycotina</taxon>
        <taxon>Eurotiomycetes</taxon>
        <taxon>Chaetothyriomycetidae</taxon>
        <taxon>Chaetothyriales</taxon>
        <taxon>Herpotrichiellaceae</taxon>
        <taxon>Exophiala</taxon>
    </lineage>
</organism>
<accession>A0A0D1ZTZ0</accession>